<feature type="compositionally biased region" description="Basic and acidic residues" evidence="1">
    <location>
        <begin position="409"/>
        <end position="431"/>
    </location>
</feature>
<feature type="compositionally biased region" description="Basic and acidic residues" evidence="1">
    <location>
        <begin position="511"/>
        <end position="533"/>
    </location>
</feature>
<feature type="region of interest" description="Disordered" evidence="1">
    <location>
        <begin position="65"/>
        <end position="226"/>
    </location>
</feature>
<keyword evidence="2" id="KW-0808">Transferase</keyword>
<dbReference type="EMBL" id="CADCTV010000009">
    <property type="protein sequence ID" value="CAA9294540.1"/>
    <property type="molecule type" value="Genomic_DNA"/>
</dbReference>
<keyword evidence="2" id="KW-0436">Ligase</keyword>
<feature type="region of interest" description="Disordered" evidence="1">
    <location>
        <begin position="508"/>
        <end position="570"/>
    </location>
</feature>
<feature type="region of interest" description="Disordered" evidence="1">
    <location>
        <begin position="238"/>
        <end position="485"/>
    </location>
</feature>
<feature type="compositionally biased region" description="Basic and acidic residues" evidence="1">
    <location>
        <begin position="164"/>
        <end position="184"/>
    </location>
</feature>
<protein>
    <submittedName>
        <fullName evidence="2">NAD synthetase / Glutamine amidotransferase chain of NAD synthetase</fullName>
        <ecNumber evidence="2">6.3.1.5</ecNumber>
    </submittedName>
</protein>
<sequence length="685" mass="74878">ARTVPLHLLPRVRPRGRLRPGGACCGSCVQPRAYPGAGVARVGGGRGGGALSRAGNFGLQLRRPVSAGRAARGGGRRHPRAGDGEHRHEPGAGRRRAAALPRPHLQLRRRHLPRPGPRHRAQVVPAQLPRVLRAPLVQRGPRRRLRPRDGRGRPGALRQRPGVRGRERRGLRAERGGVRRRLDTHSAQQLRGASRRHDHRQPVRQQHHRGQGRVPARPVRHAERPLHLRVPVLRRRPGRIHHRPGLGRARAHLRAQRPAPRIPAVRRRGAGDHRRRRPGPPGPGAVADEHLPRGRGGRGRAGVAHPPRPVPLPGAGRRDSAAARRRPLSVRARRRGRARRPLLRGVQHPGARADEAPGRDGDPEDRHRRVGRARQHAGADRGGPHDGPAGAAAHQHPGLHPAGVRHQRLHEGQRPRPDEGAGDHRGRDRHPPQLHADASRHRSPLRRGRAGLRRHVRERAGGRAHLAPVPPGQLQRRAGAGHGRPERAGAGLGHLWRGRPHVALQRQRVGAQDHDPVPDPLGDRHGPVRRRDQPGAAGHPGHRDLARAGARGRRRIRRGPRAEHAAEDRSVRAAGLHPVLHHPLRLPAQQGGLPRPPRLGRPRARPVAGAAARGAPQPVRPAHHQAVDGGVPVAVLQDQPVQALGDAQWPQGGLRRVALPPRRLARPQRLRGHRLAGRAAAERAL</sequence>
<feature type="non-terminal residue" evidence="2">
    <location>
        <position position="685"/>
    </location>
</feature>
<evidence type="ECO:0000313" key="2">
    <source>
        <dbReference type="EMBL" id="CAA9294540.1"/>
    </source>
</evidence>
<gene>
    <name evidence="2" type="ORF">AVDCRST_MAG89-43</name>
</gene>
<keyword evidence="2" id="KW-0315">Glutamine amidotransferase</keyword>
<feature type="compositionally biased region" description="Basic residues" evidence="1">
    <location>
        <begin position="105"/>
        <end position="121"/>
    </location>
</feature>
<feature type="non-terminal residue" evidence="2">
    <location>
        <position position="1"/>
    </location>
</feature>
<feature type="compositionally biased region" description="Low complexity" evidence="1">
    <location>
        <begin position="386"/>
        <end position="402"/>
    </location>
</feature>
<dbReference type="AlphaFoldDB" id="A0A6J4K364"/>
<accession>A0A6J4K364</accession>
<dbReference type="GO" id="GO:0008795">
    <property type="term" value="F:NAD+ synthase activity"/>
    <property type="evidence" value="ECO:0007669"/>
    <property type="project" value="UniProtKB-EC"/>
</dbReference>
<name>A0A6J4K364_9BACT</name>
<feature type="compositionally biased region" description="Basic residues" evidence="1">
    <location>
        <begin position="238"/>
        <end position="255"/>
    </location>
</feature>
<feature type="compositionally biased region" description="Basic and acidic residues" evidence="1">
    <location>
        <begin position="351"/>
        <end position="367"/>
    </location>
</feature>
<feature type="compositionally biased region" description="Basic residues" evidence="1">
    <location>
        <begin position="323"/>
        <end position="342"/>
    </location>
</feature>
<feature type="compositionally biased region" description="Basic residues" evidence="1">
    <location>
        <begin position="264"/>
        <end position="278"/>
    </location>
</feature>
<feature type="compositionally biased region" description="Basic residues" evidence="1">
    <location>
        <begin position="441"/>
        <end position="457"/>
    </location>
</feature>
<reference evidence="2" key="1">
    <citation type="submission" date="2020-02" db="EMBL/GenBank/DDBJ databases">
        <authorList>
            <person name="Meier V. D."/>
        </authorList>
    </citation>
    <scope>NUCLEOTIDE SEQUENCE</scope>
    <source>
        <strain evidence="2">AVDCRST_MAG89</strain>
    </source>
</reference>
<proteinExistence type="predicted"/>
<feature type="compositionally biased region" description="Basic residues" evidence="1">
    <location>
        <begin position="550"/>
        <end position="559"/>
    </location>
</feature>
<dbReference type="GO" id="GO:0016740">
    <property type="term" value="F:transferase activity"/>
    <property type="evidence" value="ECO:0007669"/>
    <property type="project" value="UniProtKB-KW"/>
</dbReference>
<evidence type="ECO:0000256" key="1">
    <source>
        <dbReference type="SAM" id="MobiDB-lite"/>
    </source>
</evidence>
<organism evidence="2">
    <name type="scientific">uncultured Gemmatimonadota bacterium</name>
    <dbReference type="NCBI Taxonomy" id="203437"/>
    <lineage>
        <taxon>Bacteria</taxon>
        <taxon>Pseudomonadati</taxon>
        <taxon>Gemmatimonadota</taxon>
        <taxon>environmental samples</taxon>
    </lineage>
</organism>
<feature type="compositionally biased region" description="Basic and acidic residues" evidence="1">
    <location>
        <begin position="560"/>
        <end position="570"/>
    </location>
</feature>
<dbReference type="EC" id="6.3.1.5" evidence="2"/>
<feature type="compositionally biased region" description="Basic and acidic residues" evidence="1">
    <location>
        <begin position="80"/>
        <end position="92"/>
    </location>
</feature>